<sequence length="132" mass="15260">MDPFEGGQDLERRFNKAYRDFIVTMQSIIHTLQEDGFSMENCWEVCDQFDLLDSLLGDLEELGPEMVLETPQRSVFRSKLRCYFLSHRFTLDCLGVQTGLDDIRDILAECFYDDCSQVACIGLESLLARIPF</sequence>
<comment type="caution">
    <text evidence="1">The sequence shown here is derived from an EMBL/GenBank/DDBJ whole genome shotgun (WGS) entry which is preliminary data.</text>
</comment>
<proteinExistence type="predicted"/>
<dbReference type="Pfam" id="PF19724">
    <property type="entry name" value="DUF6217"/>
    <property type="match status" value="1"/>
</dbReference>
<accession>A0A9W9VII0</accession>
<reference evidence="1" key="2">
    <citation type="journal article" date="2023" name="IMA Fungus">
        <title>Comparative genomic study of the Penicillium genus elucidates a diverse pangenome and 15 lateral gene transfer events.</title>
        <authorList>
            <person name="Petersen C."/>
            <person name="Sorensen T."/>
            <person name="Nielsen M.R."/>
            <person name="Sondergaard T.E."/>
            <person name="Sorensen J.L."/>
            <person name="Fitzpatrick D.A."/>
            <person name="Frisvad J.C."/>
            <person name="Nielsen K.L."/>
        </authorList>
    </citation>
    <scope>NUCLEOTIDE SEQUENCE</scope>
    <source>
        <strain evidence="1">IBT 3081</strain>
    </source>
</reference>
<gene>
    <name evidence="1" type="ORF">N7517_001083</name>
</gene>
<dbReference type="Proteomes" id="UP001147752">
    <property type="component" value="Unassembled WGS sequence"/>
</dbReference>
<dbReference type="InterPro" id="IPR046189">
    <property type="entry name" value="DUF6217"/>
</dbReference>
<evidence type="ECO:0000313" key="2">
    <source>
        <dbReference type="Proteomes" id="UP001147752"/>
    </source>
</evidence>
<evidence type="ECO:0000313" key="1">
    <source>
        <dbReference type="EMBL" id="KAJ5383172.1"/>
    </source>
</evidence>
<dbReference type="EMBL" id="JAPZBT010000001">
    <property type="protein sequence ID" value="KAJ5383172.1"/>
    <property type="molecule type" value="Genomic_DNA"/>
</dbReference>
<protein>
    <submittedName>
        <fullName evidence="1">Uncharacterized protein</fullName>
    </submittedName>
</protein>
<name>A0A9W9VII0_9EURO</name>
<dbReference type="GeneID" id="81457996"/>
<dbReference type="OrthoDB" id="4270318at2759"/>
<dbReference type="RefSeq" id="XP_056582948.1">
    <property type="nucleotide sequence ID" value="XM_056718813.1"/>
</dbReference>
<reference evidence="1" key="1">
    <citation type="submission" date="2022-12" db="EMBL/GenBank/DDBJ databases">
        <authorList>
            <person name="Petersen C."/>
        </authorList>
    </citation>
    <scope>NUCLEOTIDE SEQUENCE</scope>
    <source>
        <strain evidence="1">IBT 3081</strain>
    </source>
</reference>
<organism evidence="1 2">
    <name type="scientific">Penicillium concentricum</name>
    <dbReference type="NCBI Taxonomy" id="293559"/>
    <lineage>
        <taxon>Eukaryota</taxon>
        <taxon>Fungi</taxon>
        <taxon>Dikarya</taxon>
        <taxon>Ascomycota</taxon>
        <taxon>Pezizomycotina</taxon>
        <taxon>Eurotiomycetes</taxon>
        <taxon>Eurotiomycetidae</taxon>
        <taxon>Eurotiales</taxon>
        <taxon>Aspergillaceae</taxon>
        <taxon>Penicillium</taxon>
    </lineage>
</organism>
<keyword evidence="2" id="KW-1185">Reference proteome</keyword>
<dbReference type="AlphaFoldDB" id="A0A9W9VII0"/>